<dbReference type="GO" id="GO:0046872">
    <property type="term" value="F:metal ion binding"/>
    <property type="evidence" value="ECO:0007669"/>
    <property type="project" value="UniProtKB-UniRule"/>
</dbReference>
<keyword evidence="14" id="KW-1185">Reference proteome</keyword>
<dbReference type="InterPro" id="IPR003374">
    <property type="entry name" value="ApbE-like_sf"/>
</dbReference>
<proteinExistence type="inferred from homology"/>
<evidence type="ECO:0000313" key="13">
    <source>
        <dbReference type="EMBL" id="KCZ54516.1"/>
    </source>
</evidence>
<evidence type="ECO:0000256" key="3">
    <source>
        <dbReference type="ARBA" id="ARBA00022630"/>
    </source>
</evidence>
<evidence type="ECO:0000256" key="4">
    <source>
        <dbReference type="ARBA" id="ARBA00022679"/>
    </source>
</evidence>
<dbReference type="InterPro" id="IPR024932">
    <property type="entry name" value="ApbE"/>
</dbReference>
<organism evidence="13 14">
    <name type="scientific">Hyphomonas chukchiensis</name>
    <dbReference type="NCBI Taxonomy" id="1280947"/>
    <lineage>
        <taxon>Bacteria</taxon>
        <taxon>Pseudomonadati</taxon>
        <taxon>Pseudomonadota</taxon>
        <taxon>Alphaproteobacteria</taxon>
        <taxon>Hyphomonadales</taxon>
        <taxon>Hyphomonadaceae</taxon>
        <taxon>Hyphomonas</taxon>
    </lineage>
</organism>
<dbReference type="EMBL" id="AWFG01000074">
    <property type="protein sequence ID" value="KCZ54516.1"/>
    <property type="molecule type" value="Genomic_DNA"/>
</dbReference>
<dbReference type="SUPFAM" id="SSF143631">
    <property type="entry name" value="ApbE-like"/>
    <property type="match status" value="1"/>
</dbReference>
<reference evidence="13 14" key="1">
    <citation type="journal article" date="2014" name="Antonie Van Leeuwenhoek">
        <title>Hyphomonas beringensis sp. nov. and Hyphomonas chukchiensis sp. nov., isolated from surface seawater of the Bering Sea and Chukchi Sea.</title>
        <authorList>
            <person name="Li C."/>
            <person name="Lai Q."/>
            <person name="Li G."/>
            <person name="Dong C."/>
            <person name="Wang J."/>
            <person name="Liao Y."/>
            <person name="Shao Z."/>
        </authorList>
    </citation>
    <scope>NUCLEOTIDE SEQUENCE [LARGE SCALE GENOMIC DNA]</scope>
    <source>
        <strain evidence="13 14">BH-BN04-4</strain>
    </source>
</reference>
<dbReference type="PATRIC" id="fig|1280947.3.peg.3356"/>
<dbReference type="Pfam" id="PF02424">
    <property type="entry name" value="ApbE"/>
    <property type="match status" value="1"/>
</dbReference>
<keyword evidence="5 10" id="KW-0479">Metal-binding</keyword>
<sequence length="319" mass="33871">MLNLLIPHDLPQARPERPGTALQPMRLGGSTMGTDWSVTCHMPRGMQADTIRDAAEAVFAEIIRQMSTWKPASLISQFNRLPLGGAIELPAAFAHVLEVTLQVAAATDGALNPCLGAETSRLGFGPASDSSVPHETAHDAWRTLAPTGHTLTRHAAYQLDLSAIAKGHAVDLLAVALRDLGITRFLAEIGGEFVAGDPKSDGLPWWVDIETLSAATRWRVALCGQALATSGDYRKMRFENGQRLSHITPHPAAAPADGDLASVSVLHASCAMADAWATGLFASGPATGLRLANAHGIAALFQFRDRPAAPSDTLKRMQD</sequence>
<gene>
    <name evidence="13" type="ORF">HY30_09525</name>
</gene>
<dbReference type="eggNOG" id="COG1477">
    <property type="taxonomic scope" value="Bacteria"/>
</dbReference>
<protein>
    <recommendedName>
        <fullName evidence="2 10">FAD:protein FMN transferase</fullName>
        <ecNumber evidence="1 10">2.7.1.180</ecNumber>
    </recommendedName>
    <alternativeName>
        <fullName evidence="8 10">Flavin transferase</fullName>
    </alternativeName>
</protein>
<dbReference type="RefSeq" id="WP_051615622.1">
    <property type="nucleotide sequence ID" value="NZ_AWFG01000074.1"/>
</dbReference>
<feature type="binding site" evidence="11">
    <location>
        <position position="274"/>
    </location>
    <ligand>
        <name>Mg(2+)</name>
        <dbReference type="ChEBI" id="CHEBI:18420"/>
    </ligand>
</feature>
<evidence type="ECO:0000256" key="11">
    <source>
        <dbReference type="PIRSR" id="PIRSR006268-2"/>
    </source>
</evidence>
<comment type="similarity">
    <text evidence="10">Belongs to the ApbE family.</text>
</comment>
<feature type="binding site" evidence="11">
    <location>
        <position position="278"/>
    </location>
    <ligand>
        <name>Mg(2+)</name>
        <dbReference type="ChEBI" id="CHEBI:18420"/>
    </ligand>
</feature>
<dbReference type="GO" id="GO:0016740">
    <property type="term" value="F:transferase activity"/>
    <property type="evidence" value="ECO:0007669"/>
    <property type="project" value="UniProtKB-UniRule"/>
</dbReference>
<dbReference type="PANTHER" id="PTHR30040:SF2">
    <property type="entry name" value="FAD:PROTEIN FMN TRANSFERASE"/>
    <property type="match status" value="1"/>
</dbReference>
<feature type="binding site" evidence="11">
    <location>
        <position position="163"/>
    </location>
    <ligand>
        <name>Mg(2+)</name>
        <dbReference type="ChEBI" id="CHEBI:18420"/>
    </ligand>
</feature>
<evidence type="ECO:0000256" key="5">
    <source>
        <dbReference type="ARBA" id="ARBA00022723"/>
    </source>
</evidence>
<evidence type="ECO:0000256" key="6">
    <source>
        <dbReference type="ARBA" id="ARBA00022827"/>
    </source>
</evidence>
<evidence type="ECO:0000256" key="7">
    <source>
        <dbReference type="ARBA" id="ARBA00022842"/>
    </source>
</evidence>
<comment type="cofactor">
    <cofactor evidence="11">
        <name>Mg(2+)</name>
        <dbReference type="ChEBI" id="CHEBI:18420"/>
    </cofactor>
    <cofactor evidence="11">
        <name>Mn(2+)</name>
        <dbReference type="ChEBI" id="CHEBI:29035"/>
    </cofactor>
    <text evidence="11">Magnesium. Can also use manganese.</text>
</comment>
<dbReference type="Gene3D" id="3.10.520.10">
    <property type="entry name" value="ApbE-like domains"/>
    <property type="match status" value="1"/>
</dbReference>
<evidence type="ECO:0000256" key="12">
    <source>
        <dbReference type="SAM" id="MobiDB-lite"/>
    </source>
</evidence>
<dbReference type="PIRSF" id="PIRSF006268">
    <property type="entry name" value="ApbE"/>
    <property type="match status" value="1"/>
</dbReference>
<evidence type="ECO:0000256" key="2">
    <source>
        <dbReference type="ARBA" id="ARBA00016337"/>
    </source>
</evidence>
<evidence type="ECO:0000256" key="9">
    <source>
        <dbReference type="ARBA" id="ARBA00048540"/>
    </source>
</evidence>
<comment type="catalytic activity">
    <reaction evidence="9 10">
        <text>L-threonyl-[protein] + FAD = FMN-L-threonyl-[protein] + AMP + H(+)</text>
        <dbReference type="Rhea" id="RHEA:36847"/>
        <dbReference type="Rhea" id="RHEA-COMP:11060"/>
        <dbReference type="Rhea" id="RHEA-COMP:11061"/>
        <dbReference type="ChEBI" id="CHEBI:15378"/>
        <dbReference type="ChEBI" id="CHEBI:30013"/>
        <dbReference type="ChEBI" id="CHEBI:57692"/>
        <dbReference type="ChEBI" id="CHEBI:74257"/>
        <dbReference type="ChEBI" id="CHEBI:456215"/>
        <dbReference type="EC" id="2.7.1.180"/>
    </reaction>
</comment>
<dbReference type="OrthoDB" id="9778595at2"/>
<evidence type="ECO:0000256" key="1">
    <source>
        <dbReference type="ARBA" id="ARBA00011955"/>
    </source>
</evidence>
<dbReference type="PANTHER" id="PTHR30040">
    <property type="entry name" value="THIAMINE BIOSYNTHESIS LIPOPROTEIN APBE"/>
    <property type="match status" value="1"/>
</dbReference>
<dbReference type="Proteomes" id="UP000027190">
    <property type="component" value="Unassembled WGS sequence"/>
</dbReference>
<dbReference type="STRING" id="1280947.HY30_09525"/>
<keyword evidence="4 10" id="KW-0808">Transferase</keyword>
<dbReference type="AlphaFoldDB" id="A0A062U2G3"/>
<comment type="caution">
    <text evidence="13">The sequence shown here is derived from an EMBL/GenBank/DDBJ whole genome shotgun (WGS) entry which is preliminary data.</text>
</comment>
<name>A0A062U2G3_9PROT</name>
<evidence type="ECO:0000256" key="8">
    <source>
        <dbReference type="ARBA" id="ARBA00031306"/>
    </source>
</evidence>
<evidence type="ECO:0000313" key="14">
    <source>
        <dbReference type="Proteomes" id="UP000027190"/>
    </source>
</evidence>
<keyword evidence="3 10" id="KW-0285">Flavoprotein</keyword>
<evidence type="ECO:0000256" key="10">
    <source>
        <dbReference type="PIRNR" id="PIRNR006268"/>
    </source>
</evidence>
<keyword evidence="6 10" id="KW-0274">FAD</keyword>
<feature type="region of interest" description="Disordered" evidence="12">
    <location>
        <begin position="1"/>
        <end position="28"/>
    </location>
</feature>
<dbReference type="EC" id="2.7.1.180" evidence="1 10"/>
<accession>A0A062U2G3</accession>
<keyword evidence="7 10" id="KW-0460">Magnesium</keyword>